<evidence type="ECO:0000313" key="6">
    <source>
        <dbReference type="EMBL" id="TDD32133.1"/>
    </source>
</evidence>
<evidence type="ECO:0000313" key="7">
    <source>
        <dbReference type="Proteomes" id="UP000295302"/>
    </source>
</evidence>
<evidence type="ECO:0000256" key="4">
    <source>
        <dbReference type="PROSITE-ProRule" id="PRU01240"/>
    </source>
</evidence>
<dbReference type="InterPro" id="IPR015500">
    <property type="entry name" value="Peptidase_S8_subtilisin-rel"/>
</dbReference>
<dbReference type="SUPFAM" id="SSF52743">
    <property type="entry name" value="Subtilisin-like"/>
    <property type="match status" value="1"/>
</dbReference>
<dbReference type="InterPro" id="IPR036852">
    <property type="entry name" value="Peptidase_S8/S53_dom_sf"/>
</dbReference>
<dbReference type="Proteomes" id="UP000295302">
    <property type="component" value="Unassembled WGS sequence"/>
</dbReference>
<dbReference type="InterPro" id="IPR000209">
    <property type="entry name" value="Peptidase_S8/S53_dom"/>
</dbReference>
<keyword evidence="7" id="KW-1185">Reference proteome</keyword>
<organism evidence="6 7">
    <name type="scientific">Nonomuraea terrae</name>
    <dbReference type="NCBI Taxonomy" id="2530383"/>
    <lineage>
        <taxon>Bacteria</taxon>
        <taxon>Bacillati</taxon>
        <taxon>Actinomycetota</taxon>
        <taxon>Actinomycetes</taxon>
        <taxon>Streptosporangiales</taxon>
        <taxon>Streptosporangiaceae</taxon>
        <taxon>Nonomuraea</taxon>
    </lineage>
</organism>
<comment type="caution">
    <text evidence="6">The sequence shown here is derived from an EMBL/GenBank/DDBJ whole genome shotgun (WGS) entry which is preliminary data.</text>
</comment>
<dbReference type="Gene3D" id="3.40.50.200">
    <property type="entry name" value="Peptidase S8/S53 domain"/>
    <property type="match status" value="1"/>
</dbReference>
<dbReference type="GO" id="GO:0006508">
    <property type="term" value="P:proteolysis"/>
    <property type="evidence" value="ECO:0007669"/>
    <property type="project" value="UniProtKB-KW"/>
</dbReference>
<protein>
    <submittedName>
        <fullName evidence="6">Peptidase S8</fullName>
    </submittedName>
</protein>
<dbReference type="EMBL" id="SMKQ01000294">
    <property type="protein sequence ID" value="TDD32133.1"/>
    <property type="molecule type" value="Genomic_DNA"/>
</dbReference>
<feature type="domain" description="Peptidase S8/S53" evidence="5">
    <location>
        <begin position="129"/>
        <end position="395"/>
    </location>
</feature>
<evidence type="ECO:0000256" key="1">
    <source>
        <dbReference type="ARBA" id="ARBA00022670"/>
    </source>
</evidence>
<proteinExistence type="inferred from homology"/>
<keyword evidence="3" id="KW-0720">Serine protease</keyword>
<sequence>MRVLIQLRPSPDLVSALSDPCGTVAAADVAGGMPGVELDTAFAPVTVPRPAGDPLSLRPLDVSDDACVLVRGTICDDGPDRPPTPGVAVYADPAIEAVPVRGDGPPVGDWHDVERLLNVAGLHAEGLDGDGVALAVLDTGIDGAHAARRLGRSVTLDAGSRWGASARPGESATGHGTMSAFDALIAAAHATVIDLPVLSPGRGALLSDALSALARLRTALEAQPEQSRALVVSNGWTAVAPDLPAGHPGGYSGNAAHPFNLMVSALDRAGADVVFAAGDHGRPIAGACSHPKALSVGAVDVNGDRLGYSSQGPGRLTARKPDVCAYAHFAGSAAFGADEPDAGTAAAAAVAAGLVAAVRTRWPASRLSPAELRALLRRTAEDRSEAGFDYDYGYGSVDTAGIIAALQRRARNAA</sequence>
<evidence type="ECO:0000256" key="3">
    <source>
        <dbReference type="ARBA" id="ARBA00022825"/>
    </source>
</evidence>
<evidence type="ECO:0000256" key="2">
    <source>
        <dbReference type="ARBA" id="ARBA00022801"/>
    </source>
</evidence>
<comment type="caution">
    <text evidence="4">Lacks conserved residue(s) required for the propagation of feature annotation.</text>
</comment>
<reference evidence="6 7" key="1">
    <citation type="submission" date="2019-03" db="EMBL/GenBank/DDBJ databases">
        <title>Draft genome sequences of novel Actinobacteria.</title>
        <authorList>
            <person name="Sahin N."/>
            <person name="Ay H."/>
            <person name="Saygin H."/>
        </authorList>
    </citation>
    <scope>NUCLEOTIDE SEQUENCE [LARGE SCALE GENOMIC DNA]</scope>
    <source>
        <strain evidence="6 7">CH32</strain>
    </source>
</reference>
<gene>
    <name evidence="6" type="ORF">E1286_43990</name>
</gene>
<name>A0A4R4XM60_9ACTN</name>
<dbReference type="PRINTS" id="PR00723">
    <property type="entry name" value="SUBTILISIN"/>
</dbReference>
<dbReference type="RefSeq" id="WP_132622849.1">
    <property type="nucleotide sequence ID" value="NZ_SMKQ01000294.1"/>
</dbReference>
<dbReference type="Pfam" id="PF00082">
    <property type="entry name" value="Peptidase_S8"/>
    <property type="match status" value="1"/>
</dbReference>
<keyword evidence="1" id="KW-0645">Protease</keyword>
<dbReference type="OrthoDB" id="3496386at2"/>
<evidence type="ECO:0000259" key="5">
    <source>
        <dbReference type="Pfam" id="PF00082"/>
    </source>
</evidence>
<comment type="similarity">
    <text evidence="4">Belongs to the peptidase S8 family.</text>
</comment>
<dbReference type="GO" id="GO:0004252">
    <property type="term" value="F:serine-type endopeptidase activity"/>
    <property type="evidence" value="ECO:0007669"/>
    <property type="project" value="InterPro"/>
</dbReference>
<accession>A0A4R4XM60</accession>
<dbReference type="AlphaFoldDB" id="A0A4R4XM60"/>
<keyword evidence="2" id="KW-0378">Hydrolase</keyword>
<dbReference type="PROSITE" id="PS51892">
    <property type="entry name" value="SUBTILASE"/>
    <property type="match status" value="1"/>
</dbReference>